<dbReference type="Proteomes" id="UP000663872">
    <property type="component" value="Unassembled WGS sequence"/>
</dbReference>
<evidence type="ECO:0000256" key="1">
    <source>
        <dbReference type="SAM" id="MobiDB-lite"/>
    </source>
</evidence>
<sequence length="80" mass="8667">MQSVTLVSCLILAVAILSVNTHPNRDRHHHSSSFDNSTSSSNGTFSSHGNHSHHEHSVTSCIWRQCWSIKNGGSGSARQG</sequence>
<feature type="chain" id="PRO_5036414306" evidence="2">
    <location>
        <begin position="22"/>
        <end position="80"/>
    </location>
</feature>
<dbReference type="EMBL" id="CAJNXB010002103">
    <property type="protein sequence ID" value="CAF3216479.1"/>
    <property type="molecule type" value="Genomic_DNA"/>
</dbReference>
<keyword evidence="2" id="KW-0732">Signal</keyword>
<dbReference type="EMBL" id="CAJNYT010003010">
    <property type="protein sequence ID" value="CAF3517696.1"/>
    <property type="molecule type" value="Genomic_DNA"/>
</dbReference>
<name>A0A818C493_9BILA</name>
<feature type="region of interest" description="Disordered" evidence="1">
    <location>
        <begin position="23"/>
        <end position="54"/>
    </location>
</feature>
<gene>
    <name evidence="4" type="ORF">FME351_LOCUS5233</name>
    <name evidence="6" type="ORF">GRG538_LOCUS18564</name>
    <name evidence="5" type="ORF">KIK155_LOCUS10162</name>
    <name evidence="3" type="ORF">TIS948_LOCUS13403</name>
</gene>
<proteinExistence type="predicted"/>
<evidence type="ECO:0000313" key="7">
    <source>
        <dbReference type="Proteomes" id="UP000663865"/>
    </source>
</evidence>
<dbReference type="Proteomes" id="UP000663869">
    <property type="component" value="Unassembled WGS sequence"/>
</dbReference>
<evidence type="ECO:0000313" key="4">
    <source>
        <dbReference type="EMBL" id="CAF3358947.1"/>
    </source>
</evidence>
<feature type="signal peptide" evidence="2">
    <location>
        <begin position="1"/>
        <end position="21"/>
    </location>
</feature>
<accession>A0A818C493</accession>
<dbReference type="Proteomes" id="UP000663865">
    <property type="component" value="Unassembled WGS sequence"/>
</dbReference>
<dbReference type="EMBL" id="CAJNYV010001467">
    <property type="protein sequence ID" value="CAF3423480.1"/>
    <property type="molecule type" value="Genomic_DNA"/>
</dbReference>
<reference evidence="5" key="1">
    <citation type="submission" date="2021-02" db="EMBL/GenBank/DDBJ databases">
        <authorList>
            <person name="Nowell W R."/>
        </authorList>
    </citation>
    <scope>NUCLEOTIDE SEQUENCE</scope>
</reference>
<feature type="compositionally biased region" description="Low complexity" evidence="1">
    <location>
        <begin position="33"/>
        <end position="49"/>
    </location>
</feature>
<dbReference type="EMBL" id="CAJNYU010000412">
    <property type="protein sequence ID" value="CAF3358947.1"/>
    <property type="molecule type" value="Genomic_DNA"/>
</dbReference>
<dbReference type="AlphaFoldDB" id="A0A818C493"/>
<evidence type="ECO:0000256" key="2">
    <source>
        <dbReference type="SAM" id="SignalP"/>
    </source>
</evidence>
<comment type="caution">
    <text evidence="5">The sequence shown here is derived from an EMBL/GenBank/DDBJ whole genome shotgun (WGS) entry which is preliminary data.</text>
</comment>
<evidence type="ECO:0000313" key="5">
    <source>
        <dbReference type="EMBL" id="CAF3423480.1"/>
    </source>
</evidence>
<evidence type="ECO:0000313" key="6">
    <source>
        <dbReference type="EMBL" id="CAF3517696.1"/>
    </source>
</evidence>
<protein>
    <submittedName>
        <fullName evidence="5">Uncharacterized protein</fullName>
    </submittedName>
</protein>
<dbReference type="Proteomes" id="UP000663825">
    <property type="component" value="Unassembled WGS sequence"/>
</dbReference>
<organism evidence="5 7">
    <name type="scientific">Rotaria socialis</name>
    <dbReference type="NCBI Taxonomy" id="392032"/>
    <lineage>
        <taxon>Eukaryota</taxon>
        <taxon>Metazoa</taxon>
        <taxon>Spiralia</taxon>
        <taxon>Gnathifera</taxon>
        <taxon>Rotifera</taxon>
        <taxon>Eurotatoria</taxon>
        <taxon>Bdelloidea</taxon>
        <taxon>Philodinida</taxon>
        <taxon>Philodinidae</taxon>
        <taxon>Rotaria</taxon>
    </lineage>
</organism>
<evidence type="ECO:0000313" key="3">
    <source>
        <dbReference type="EMBL" id="CAF3216479.1"/>
    </source>
</evidence>